<dbReference type="GeneID" id="24564959"/>
<keyword evidence="2" id="KW-1185">Reference proteome</keyword>
<gene>
    <name evidence="1" type="ORF">BBBOND_0303220</name>
</gene>
<evidence type="ECO:0000313" key="1">
    <source>
        <dbReference type="EMBL" id="CDR96418.1"/>
    </source>
</evidence>
<dbReference type="Proteomes" id="UP000033188">
    <property type="component" value="Chromosome 3"/>
</dbReference>
<organism evidence="1 2">
    <name type="scientific">Babesia bigemina</name>
    <dbReference type="NCBI Taxonomy" id="5866"/>
    <lineage>
        <taxon>Eukaryota</taxon>
        <taxon>Sar</taxon>
        <taxon>Alveolata</taxon>
        <taxon>Apicomplexa</taxon>
        <taxon>Aconoidasida</taxon>
        <taxon>Piroplasmida</taxon>
        <taxon>Babesiidae</taxon>
        <taxon>Babesia</taxon>
    </lineage>
</organism>
<dbReference type="KEGG" id="bbig:BBBOND_0303220"/>
<accession>A0A061D7A4</accession>
<sequence length="427" mass="48194">MGKNACRITKSAQLLQLAKALVDSSCSRRNQFSWHPTETVGRIRCPHVGKSKRTVGAPAEYGRLNISQQGATHALRPHICIYNVRVSHDATTLCSGRLDNDRPCDVERCTPFASMYIGAPSGLYFVKRRLHLRNDRLQFGHVTTFFLKLLFGPNVNKVVYNDAPDLSCYLRHNFNVCASNILDLSYMHIAQSRGCQTATSISMIQEMLDSKAAQMRAKQRLNRVPPQCPHRLAKLHCGWADVLLEHLLAKHGHSENSWKRRINETTQHLSSEPRKQFSIRKDSSTARLGEFTPSVFKGHLEETISRVLGKRKMMIRVADDEVFTALVKSKSYVERTALLTLNAFVAAGAHSAAKQLYAIVEPEAFNQLDDLEVGDTLQVVPKQIEKGIVCLHYYHDKVCCHATRLHGDALMYNVRTGKLVPRFTPHR</sequence>
<reference evidence="2" key="1">
    <citation type="journal article" date="2014" name="Nucleic Acids Res.">
        <title>The evolutionary dynamics of variant antigen genes in Babesia reveal a history of genomic innovation underlying host-parasite interaction.</title>
        <authorList>
            <person name="Jackson A.P."/>
            <person name="Otto T.D."/>
            <person name="Darby A."/>
            <person name="Ramaprasad A."/>
            <person name="Xia D."/>
            <person name="Echaide I.E."/>
            <person name="Farber M."/>
            <person name="Gahlot S."/>
            <person name="Gamble J."/>
            <person name="Gupta D."/>
            <person name="Gupta Y."/>
            <person name="Jackson L."/>
            <person name="Malandrin L."/>
            <person name="Malas T.B."/>
            <person name="Moussa E."/>
            <person name="Nair M."/>
            <person name="Reid A.J."/>
            <person name="Sanders M."/>
            <person name="Sharma J."/>
            <person name="Tracey A."/>
            <person name="Quail M.A."/>
            <person name="Weir W."/>
            <person name="Wastling J.M."/>
            <person name="Hall N."/>
            <person name="Willadsen P."/>
            <person name="Lingelbach K."/>
            <person name="Shiels B."/>
            <person name="Tait A."/>
            <person name="Berriman M."/>
            <person name="Allred D.R."/>
            <person name="Pain A."/>
        </authorList>
    </citation>
    <scope>NUCLEOTIDE SEQUENCE [LARGE SCALE GENOMIC DNA]</scope>
    <source>
        <strain evidence="2">Bond</strain>
    </source>
</reference>
<dbReference type="VEuPathDB" id="PiroplasmaDB:BBBOND_0303220"/>
<evidence type="ECO:0000313" key="2">
    <source>
        <dbReference type="Proteomes" id="UP000033188"/>
    </source>
</evidence>
<dbReference type="AlphaFoldDB" id="A0A061D7A4"/>
<dbReference type="OrthoDB" id="366303at2759"/>
<dbReference type="OMA" id="WKRRINE"/>
<name>A0A061D7A4_BABBI</name>
<protein>
    <submittedName>
        <fullName evidence="1">Uncharacterized protein</fullName>
    </submittedName>
</protein>
<proteinExistence type="predicted"/>
<dbReference type="RefSeq" id="XP_012768604.1">
    <property type="nucleotide sequence ID" value="XM_012913150.1"/>
</dbReference>
<dbReference type="EMBL" id="LK391709">
    <property type="protein sequence ID" value="CDR96418.1"/>
    <property type="molecule type" value="Genomic_DNA"/>
</dbReference>